<accession>A0AAW1C458</accession>
<evidence type="ECO:0000313" key="7">
    <source>
        <dbReference type="Proteomes" id="UP001474421"/>
    </source>
</evidence>
<comment type="caution">
    <text evidence="6">The sequence shown here is derived from an EMBL/GenBank/DDBJ whole genome shotgun (WGS) entry which is preliminary data.</text>
</comment>
<organism evidence="6 7">
    <name type="scientific">Crotalus adamanteus</name>
    <name type="common">Eastern diamondback rattlesnake</name>
    <dbReference type="NCBI Taxonomy" id="8729"/>
    <lineage>
        <taxon>Eukaryota</taxon>
        <taxon>Metazoa</taxon>
        <taxon>Chordata</taxon>
        <taxon>Craniata</taxon>
        <taxon>Vertebrata</taxon>
        <taxon>Euteleostomi</taxon>
        <taxon>Lepidosauria</taxon>
        <taxon>Squamata</taxon>
        <taxon>Bifurcata</taxon>
        <taxon>Unidentata</taxon>
        <taxon>Episquamata</taxon>
        <taxon>Toxicofera</taxon>
        <taxon>Serpentes</taxon>
        <taxon>Colubroidea</taxon>
        <taxon>Viperidae</taxon>
        <taxon>Crotalinae</taxon>
        <taxon>Crotalus</taxon>
    </lineage>
</organism>
<keyword evidence="7" id="KW-1185">Reference proteome</keyword>
<dbReference type="InterPro" id="IPR036896">
    <property type="entry name" value="Avidin-like_sf"/>
</dbReference>
<dbReference type="PANTHER" id="PTHR34399:SF3">
    <property type="entry name" value="AVID PROTEIN-RELATED"/>
    <property type="match status" value="1"/>
</dbReference>
<evidence type="ECO:0000256" key="1">
    <source>
        <dbReference type="ARBA" id="ARBA00004613"/>
    </source>
</evidence>
<name>A0AAW1C458_CROAD</name>
<evidence type="ECO:0000256" key="4">
    <source>
        <dbReference type="PIRSR" id="PIRSR605468-51"/>
    </source>
</evidence>
<keyword evidence="5" id="KW-1133">Transmembrane helix</keyword>
<gene>
    <name evidence="6" type="ORF">NXF25_007451</name>
</gene>
<keyword evidence="5" id="KW-0472">Membrane</keyword>
<keyword evidence="5" id="KW-0812">Transmembrane</keyword>
<dbReference type="InterPro" id="IPR005468">
    <property type="entry name" value="Avidin/str"/>
</dbReference>
<proteinExistence type="predicted"/>
<dbReference type="Pfam" id="PF01382">
    <property type="entry name" value="Avidin"/>
    <property type="match status" value="1"/>
</dbReference>
<dbReference type="GO" id="GO:0005576">
    <property type="term" value="C:extracellular region"/>
    <property type="evidence" value="ECO:0007669"/>
    <property type="project" value="UniProtKB-SubCell"/>
</dbReference>
<keyword evidence="3" id="KW-0732">Signal</keyword>
<sequence>MFRQQTKKSLGTPRMAFVVCPSPALPPSLLPKCCSALAESQRFRRSVRPLGFLETTMAIGLAALGLLAFLLGCSGTFAQPQNSERAAKEQLVGAGELRRECRFLVVDRTWCRRAERQRPWVPDRKTPSVSASVLGRDVCSLPPGLVLSLAAQMAERSASGGRPGRGLAVASTDGLWDAAPLPAPPGVGNLGGRCSLTGRWVNEKGSKIAISHGNNAGVFRGSYLGAVAATDNTIPPLMLQGIQHLDPQPTFGFILKSNISASSTVFVGQCFIDENAEEQLETASLLRAKVGITAEDWKAARAGRLVQPCSKSLCQGPASLSNCSQDLWSLWEAPGPISSPR</sequence>
<evidence type="ECO:0000313" key="6">
    <source>
        <dbReference type="EMBL" id="KAK9408677.1"/>
    </source>
</evidence>
<evidence type="ECO:0000256" key="3">
    <source>
        <dbReference type="ARBA" id="ARBA00022729"/>
    </source>
</evidence>
<reference evidence="6 7" key="1">
    <citation type="journal article" date="2024" name="Proc. Natl. Acad. Sci. U.S.A.">
        <title>The genetic regulatory architecture and epigenomic basis for age-related changes in rattlesnake venom.</title>
        <authorList>
            <person name="Hogan M.P."/>
            <person name="Holding M.L."/>
            <person name="Nystrom G.S."/>
            <person name="Colston T.J."/>
            <person name="Bartlett D.A."/>
            <person name="Mason A.J."/>
            <person name="Ellsworth S.A."/>
            <person name="Rautsaw R.M."/>
            <person name="Lawrence K.C."/>
            <person name="Strickland J.L."/>
            <person name="He B."/>
            <person name="Fraser P."/>
            <person name="Margres M.J."/>
            <person name="Gilbert D.M."/>
            <person name="Gibbs H.L."/>
            <person name="Parkinson C.L."/>
            <person name="Rokyta D.R."/>
        </authorList>
    </citation>
    <scope>NUCLEOTIDE SEQUENCE [LARGE SCALE GENOMIC DNA]</scope>
    <source>
        <strain evidence="6">DRR0105</strain>
    </source>
</reference>
<dbReference type="PROSITE" id="PS51326">
    <property type="entry name" value="AVIDIN_2"/>
    <property type="match status" value="1"/>
</dbReference>
<keyword evidence="2" id="KW-0964">Secreted</keyword>
<evidence type="ECO:0000256" key="5">
    <source>
        <dbReference type="SAM" id="Phobius"/>
    </source>
</evidence>
<dbReference type="EMBL" id="JAOTOJ010000002">
    <property type="protein sequence ID" value="KAK9408677.1"/>
    <property type="molecule type" value="Genomic_DNA"/>
</dbReference>
<dbReference type="PANTHER" id="PTHR34399">
    <property type="entry name" value="AVIDIN-RELATED"/>
    <property type="match status" value="1"/>
</dbReference>
<keyword evidence="4" id="KW-1015">Disulfide bond</keyword>
<dbReference type="AlphaFoldDB" id="A0AAW1C458"/>
<comment type="subcellular location">
    <subcellularLocation>
        <location evidence="1">Secreted</location>
    </subcellularLocation>
</comment>
<dbReference type="GO" id="GO:0009374">
    <property type="term" value="F:biotin binding"/>
    <property type="evidence" value="ECO:0007669"/>
    <property type="project" value="InterPro"/>
</dbReference>
<dbReference type="Gene3D" id="2.40.128.30">
    <property type="entry name" value="Avidin-like"/>
    <property type="match status" value="1"/>
</dbReference>
<evidence type="ECO:0000256" key="2">
    <source>
        <dbReference type="ARBA" id="ARBA00022525"/>
    </source>
</evidence>
<dbReference type="InterPro" id="IPR051764">
    <property type="entry name" value="Avidin/Streptavidin-rel"/>
</dbReference>
<dbReference type="Proteomes" id="UP001474421">
    <property type="component" value="Unassembled WGS sequence"/>
</dbReference>
<dbReference type="SUPFAM" id="SSF50876">
    <property type="entry name" value="Avidin/streptavidin"/>
    <property type="match status" value="1"/>
</dbReference>
<feature type="disulfide bond" evidence="4">
    <location>
        <begin position="194"/>
        <end position="270"/>
    </location>
</feature>
<protein>
    <submittedName>
        <fullName evidence="6">Avidin-like</fullName>
    </submittedName>
</protein>
<feature type="transmembrane region" description="Helical" evidence="5">
    <location>
        <begin position="50"/>
        <end position="71"/>
    </location>
</feature>